<dbReference type="Pfam" id="PF03693">
    <property type="entry name" value="ParD_antitoxin"/>
    <property type="match status" value="1"/>
</dbReference>
<reference evidence="4" key="1">
    <citation type="journal article" date="2014" name="BMC Genomics">
        <title>Genome sequencing of two Neorhizobium galegae strains reveals a noeT gene responsible for the unusual acetylation of the nodulation factors.</title>
        <authorList>
            <person name="Osterman J."/>
            <person name="Marsh J."/>
            <person name="Laine P.K."/>
            <person name="Zeng Z."/>
            <person name="Alatalo E."/>
            <person name="Sullivan J.T."/>
            <person name="Young J.P."/>
            <person name="Thomas-Oates J."/>
            <person name="Paulin L."/>
            <person name="Lindstrom K."/>
        </authorList>
    </citation>
    <scope>NUCLEOTIDE SEQUENCE [LARGE SCALE GENOMIC DNA]</scope>
    <source>
        <strain evidence="4">HAMBI 540</strain>
    </source>
</reference>
<evidence type="ECO:0008006" key="5">
    <source>
        <dbReference type="Google" id="ProtNLM"/>
    </source>
</evidence>
<dbReference type="CDD" id="cd22231">
    <property type="entry name" value="RHH_NikR_HicB-like"/>
    <property type="match status" value="1"/>
</dbReference>
<gene>
    <name evidence="3" type="ORF">RG540_PA01560</name>
</gene>
<sequence>MRTNKSITLTLGKQQKVLDAMVESGDYDSASEAVRAALRALEREREALDEIMRLKVQEAMDDPRPSIPAAKVFAELREFHASQAKADKRGS</sequence>
<dbReference type="InterPro" id="IPR010985">
    <property type="entry name" value="Ribbon_hlx_hlx"/>
</dbReference>
<dbReference type="KEGG" id="ngg:RG540_PA01560"/>
<keyword evidence="2" id="KW-0175">Coiled coil</keyword>
<dbReference type="InterPro" id="IPR022789">
    <property type="entry name" value="ParD"/>
</dbReference>
<proteinExistence type="predicted"/>
<keyword evidence="4" id="KW-1185">Reference proteome</keyword>
<dbReference type="RefSeq" id="WP_041363919.1">
    <property type="nucleotide sequence ID" value="NZ_HG938354.1"/>
</dbReference>
<dbReference type="PATRIC" id="fig|1028800.3.peg.4765"/>
<dbReference type="AlphaFoldDB" id="A0A068T065"/>
<dbReference type="EMBL" id="HG938354">
    <property type="protein sequence ID" value="CDN50835.1"/>
    <property type="molecule type" value="Genomic_DNA"/>
</dbReference>
<keyword evidence="1" id="KW-1277">Toxin-antitoxin system</keyword>
<protein>
    <recommendedName>
        <fullName evidence="5">Type II toxin-antitoxin system ParD family antitoxin</fullName>
    </recommendedName>
</protein>
<evidence type="ECO:0000256" key="2">
    <source>
        <dbReference type="SAM" id="Coils"/>
    </source>
</evidence>
<dbReference type="InterPro" id="IPR038296">
    <property type="entry name" value="ParD_sf"/>
</dbReference>
<organism evidence="3 4">
    <name type="scientific">Neorhizobium galegae bv. orientalis str. HAMBI 540</name>
    <dbReference type="NCBI Taxonomy" id="1028800"/>
    <lineage>
        <taxon>Bacteria</taxon>
        <taxon>Pseudomonadati</taxon>
        <taxon>Pseudomonadota</taxon>
        <taxon>Alphaproteobacteria</taxon>
        <taxon>Hyphomicrobiales</taxon>
        <taxon>Rhizobiaceae</taxon>
        <taxon>Rhizobium/Agrobacterium group</taxon>
        <taxon>Neorhizobium</taxon>
    </lineage>
</organism>
<dbReference type="Gene3D" id="6.10.10.120">
    <property type="entry name" value="Antitoxin ParD1-like"/>
    <property type="match status" value="1"/>
</dbReference>
<evidence type="ECO:0000256" key="1">
    <source>
        <dbReference type="ARBA" id="ARBA00022649"/>
    </source>
</evidence>
<evidence type="ECO:0000313" key="4">
    <source>
        <dbReference type="Proteomes" id="UP000028181"/>
    </source>
</evidence>
<dbReference type="NCBIfam" id="TIGR02606">
    <property type="entry name" value="antidote_CC2985"/>
    <property type="match status" value="1"/>
</dbReference>
<evidence type="ECO:0000313" key="3">
    <source>
        <dbReference type="EMBL" id="CDN50835.1"/>
    </source>
</evidence>
<feature type="coiled-coil region" evidence="2">
    <location>
        <begin position="27"/>
        <end position="58"/>
    </location>
</feature>
<name>A0A068T065_NEOGA</name>
<dbReference type="OrthoDB" id="9815501at2"/>
<geneLocation type="plasmid" evidence="4">
    <name>II</name>
</geneLocation>
<dbReference type="HOGENOM" id="CLU_144805_4_0_5"/>
<dbReference type="Proteomes" id="UP000028181">
    <property type="component" value="Plasmid pHAMBI540a"/>
</dbReference>
<dbReference type="GeneID" id="24261298"/>
<dbReference type="GO" id="GO:0006355">
    <property type="term" value="P:regulation of DNA-templated transcription"/>
    <property type="evidence" value="ECO:0007669"/>
    <property type="project" value="InterPro"/>
</dbReference>
<dbReference type="eggNOG" id="COG3609">
    <property type="taxonomic scope" value="Bacteria"/>
</dbReference>
<accession>A0A068T065</accession>
<keyword evidence="3" id="KW-0614">Plasmid</keyword>
<dbReference type="SUPFAM" id="SSF47598">
    <property type="entry name" value="Ribbon-helix-helix"/>
    <property type="match status" value="1"/>
</dbReference>